<geneLocation type="plasmid" evidence="1">
    <name>CBM2613_p</name>
</geneLocation>
<geneLocation type="plasmid" evidence="2">
    <name>I</name>
</geneLocation>
<evidence type="ECO:0000313" key="1">
    <source>
        <dbReference type="EMBL" id="SOZ74400.1"/>
    </source>
</evidence>
<reference evidence="2 3" key="2">
    <citation type="submission" date="2018-01" db="EMBL/GenBank/DDBJ databases">
        <authorList>
            <person name="Gaut B.S."/>
            <person name="Morton B.R."/>
            <person name="Clegg M.T."/>
            <person name="Duvall M.R."/>
        </authorList>
    </citation>
    <scope>NUCLEOTIDE SEQUENCE</scope>
    <source>
        <strain evidence="2">Cupriavidus taiwanensis STM 8555</strain>
        <plasmid evidence="2">I</plasmid>
        <plasmid evidence="3">Plasmid cbm2613_p</plasmid>
    </source>
</reference>
<dbReference type="Proteomes" id="UP000256952">
    <property type="component" value="Plasmid CBM2613_p"/>
</dbReference>
<dbReference type="EMBL" id="LT976981">
    <property type="protein sequence ID" value="SOZ74400.1"/>
    <property type="molecule type" value="Genomic_DNA"/>
</dbReference>
<organism evidence="2">
    <name type="scientific">Cupriavidus taiwanensis</name>
    <dbReference type="NCBI Taxonomy" id="164546"/>
    <lineage>
        <taxon>Bacteria</taxon>
        <taxon>Pseudomonadati</taxon>
        <taxon>Pseudomonadota</taxon>
        <taxon>Betaproteobacteria</taxon>
        <taxon>Burkholderiales</taxon>
        <taxon>Burkholderiaceae</taxon>
        <taxon>Cupriavidus</taxon>
    </lineage>
</organism>
<reference evidence="1" key="1">
    <citation type="submission" date="2018-01" db="EMBL/GenBank/DDBJ databases">
        <authorList>
            <person name="Clerissi C."/>
        </authorList>
    </citation>
    <scope>NUCLEOTIDE SEQUENCE</scope>
    <source>
        <strain evidence="1">Cupriavidus taiwanensis STM 8556</strain>
        <plasmid evidence="1">CBM2613_p</plasmid>
    </source>
</reference>
<geneLocation type="plasmid" evidence="3">
    <name>cbm2613_p</name>
</geneLocation>
<accession>A0A375H9Y0</accession>
<protein>
    <submittedName>
        <fullName evidence="2">Uncharacterized protein</fullName>
    </submittedName>
</protein>
<dbReference type="AlphaFoldDB" id="A0A375H9Y0"/>
<sequence>MSILGNYYGDQLLLIKSLFATAQAAGLSTATIGKSGAAYIQDLGEGGYFLDEITVQPRSLVTELQNTGIALPLNTRFGYSPAEAVTLTANNDDPTARAGYVTFNTTTYDSANDVIAVAAAQTLLRVRPRMRPTSTCFRCTQTTSCQSSSPCFR</sequence>
<name>A0A375H9Y0_9BURK</name>
<evidence type="ECO:0000313" key="2">
    <source>
        <dbReference type="EMBL" id="SPD48864.1"/>
    </source>
</evidence>
<keyword evidence="2" id="KW-0614">Plasmid</keyword>
<evidence type="ECO:0000313" key="3">
    <source>
        <dbReference type="Proteomes" id="UP000256952"/>
    </source>
</evidence>
<dbReference type="EMBL" id="LT984809">
    <property type="protein sequence ID" value="SPD48864.1"/>
    <property type="molecule type" value="Genomic_DNA"/>
</dbReference>
<gene>
    <name evidence="2" type="ORF">CBM2612_P0209</name>
    <name evidence="1" type="ORF">CBM2613_P10045</name>
</gene>
<proteinExistence type="predicted"/>